<evidence type="ECO:0000256" key="1">
    <source>
        <dbReference type="SAM" id="Coils"/>
    </source>
</evidence>
<feature type="compositionally biased region" description="Basic and acidic residues" evidence="2">
    <location>
        <begin position="151"/>
        <end position="160"/>
    </location>
</feature>
<dbReference type="RefSeq" id="XP_031568068.1">
    <property type="nucleotide sequence ID" value="XM_031712208.1"/>
</dbReference>
<keyword evidence="3" id="KW-1185">Reference proteome</keyword>
<feature type="compositionally biased region" description="Basic and acidic residues" evidence="2">
    <location>
        <begin position="171"/>
        <end position="180"/>
    </location>
</feature>
<dbReference type="Proteomes" id="UP000515163">
    <property type="component" value="Unplaced"/>
</dbReference>
<accession>A0A6P8INX0</accession>
<organism evidence="3 4">
    <name type="scientific">Actinia tenebrosa</name>
    <name type="common">Australian red waratah sea anemone</name>
    <dbReference type="NCBI Taxonomy" id="6105"/>
    <lineage>
        <taxon>Eukaryota</taxon>
        <taxon>Metazoa</taxon>
        <taxon>Cnidaria</taxon>
        <taxon>Anthozoa</taxon>
        <taxon>Hexacorallia</taxon>
        <taxon>Actiniaria</taxon>
        <taxon>Actiniidae</taxon>
        <taxon>Actinia</taxon>
    </lineage>
</organism>
<feature type="region of interest" description="Disordered" evidence="2">
    <location>
        <begin position="147"/>
        <end position="180"/>
    </location>
</feature>
<name>A0A6P8INX0_ACTTE</name>
<evidence type="ECO:0000313" key="4">
    <source>
        <dbReference type="RefSeq" id="XP_031568068.1"/>
    </source>
</evidence>
<dbReference type="KEGG" id="aten:116302822"/>
<proteinExistence type="predicted"/>
<dbReference type="AlphaFoldDB" id="A0A6P8INX0"/>
<dbReference type="GeneID" id="116302822"/>
<feature type="coiled-coil region" evidence="1">
    <location>
        <begin position="44"/>
        <end position="71"/>
    </location>
</feature>
<dbReference type="InParanoid" id="A0A6P8INX0"/>
<sequence>MPSGDYTKKDRNSVYQKALVICHEDEKQLNLMQLELEKDRLQTYIDHKLEAKRLQKELLKLRQEKLHLMNEARHNLKERKTIDDIAKEATNLQGVRNRNLEALKLKKKFSLPHLTPTQRNIPKIMKRTLSYESEFFTWTFGLPQIDGQPPKLKEKSEKQQLKPFNSSNESLESKAETKNGETSHILACESKFVNENGKAGTREVKLPSISATEDVLPIAERIYSNGVNNEPNAKLPPLNTPKNRFA</sequence>
<evidence type="ECO:0000313" key="3">
    <source>
        <dbReference type="Proteomes" id="UP000515163"/>
    </source>
</evidence>
<protein>
    <submittedName>
        <fullName evidence="4">Uncharacterized protein LOC116302822</fullName>
    </submittedName>
</protein>
<feature type="region of interest" description="Disordered" evidence="2">
    <location>
        <begin position="225"/>
        <end position="246"/>
    </location>
</feature>
<gene>
    <name evidence="4" type="primary">LOC116302822</name>
</gene>
<dbReference type="OrthoDB" id="5955134at2759"/>
<evidence type="ECO:0000256" key="2">
    <source>
        <dbReference type="SAM" id="MobiDB-lite"/>
    </source>
</evidence>
<reference evidence="4" key="1">
    <citation type="submission" date="2025-08" db="UniProtKB">
        <authorList>
            <consortium name="RefSeq"/>
        </authorList>
    </citation>
    <scope>IDENTIFICATION</scope>
    <source>
        <tissue evidence="4">Tentacle</tissue>
    </source>
</reference>
<keyword evidence="1" id="KW-0175">Coiled coil</keyword>